<dbReference type="EMBL" id="CDMZ01000127">
    <property type="protein sequence ID" value="CEM07417.1"/>
    <property type="molecule type" value="Genomic_DNA"/>
</dbReference>
<reference evidence="2" key="1">
    <citation type="submission" date="2014-11" db="EMBL/GenBank/DDBJ databases">
        <authorList>
            <person name="Otto D Thomas"/>
            <person name="Naeem Raeece"/>
        </authorList>
    </citation>
    <scope>NUCLEOTIDE SEQUENCE</scope>
</reference>
<dbReference type="VEuPathDB" id="CryptoDB:Cvel_15228"/>
<proteinExistence type="predicted"/>
<evidence type="ECO:0000256" key="1">
    <source>
        <dbReference type="SAM" id="MobiDB-lite"/>
    </source>
</evidence>
<accession>A0A0G4F5M1</accession>
<feature type="compositionally biased region" description="Acidic residues" evidence="1">
    <location>
        <begin position="31"/>
        <end position="44"/>
    </location>
</feature>
<name>A0A0G4F5M1_9ALVE</name>
<protein>
    <submittedName>
        <fullName evidence="2">Uncharacterized protein</fullName>
    </submittedName>
</protein>
<dbReference type="AlphaFoldDB" id="A0A0G4F5M1"/>
<feature type="compositionally biased region" description="Basic and acidic residues" evidence="1">
    <location>
        <begin position="61"/>
        <end position="70"/>
    </location>
</feature>
<gene>
    <name evidence="2" type="ORF">Cvel_15228</name>
</gene>
<feature type="region of interest" description="Disordered" evidence="1">
    <location>
        <begin position="29"/>
        <end position="70"/>
    </location>
</feature>
<sequence>MSVEAGKQYKKLRERLAKNIEHLRKILKEGGEDEIEEKKEEDETQKEILFIESEENEENEERGREGGVEGEDVKGVTQTAHALTPLVNSFCKKEQKLSAKGAVDCGCRKGENCHVAYMVALDEFFKGRKYAMKFCPIKNAQGKMVYKKVHMNGRDSKKFSDDFEMIMEILHFLAQCRLHRAVETFIEVVGIA</sequence>
<organism evidence="2">
    <name type="scientific">Chromera velia CCMP2878</name>
    <dbReference type="NCBI Taxonomy" id="1169474"/>
    <lineage>
        <taxon>Eukaryota</taxon>
        <taxon>Sar</taxon>
        <taxon>Alveolata</taxon>
        <taxon>Colpodellida</taxon>
        <taxon>Chromeraceae</taxon>
        <taxon>Chromera</taxon>
    </lineage>
</organism>
<evidence type="ECO:0000313" key="2">
    <source>
        <dbReference type="EMBL" id="CEM07417.1"/>
    </source>
</evidence>